<name>A0A401Q7X9_SCYTO</name>
<dbReference type="GO" id="GO:0008525">
    <property type="term" value="F:phosphatidylcholine transporter activity"/>
    <property type="evidence" value="ECO:0007669"/>
    <property type="project" value="TreeGrafter"/>
</dbReference>
<dbReference type="AlphaFoldDB" id="A0A401Q7X9"/>
<feature type="non-terminal residue" evidence="2">
    <location>
        <position position="1"/>
    </location>
</feature>
<sequence length="152" mass="17768">ELCLYEYKIYGTFSDYVPELYVDMYMDLEYRKQWDSYVKELYEQECDGQKVIYWEVKYPFPLSNRDVSFPVLKCPVAFLTVVQSSPVGWRGTAWGIQISFGLEMFMHYFDNPGGMIPAFVINWAAKSGVPSFLKEMQKACANYPEYCKKSGK</sequence>
<dbReference type="GO" id="GO:0005737">
    <property type="term" value="C:cytoplasm"/>
    <property type="evidence" value="ECO:0007669"/>
    <property type="project" value="UniProtKB-ARBA"/>
</dbReference>
<dbReference type="OMA" id="WIINWAA"/>
<comment type="caution">
    <text evidence="2">The sequence shown here is derived from an EMBL/GenBank/DDBJ whole genome shotgun (WGS) entry which is preliminary data.</text>
</comment>
<dbReference type="Gene3D" id="3.30.530.20">
    <property type="match status" value="2"/>
</dbReference>
<dbReference type="InterPro" id="IPR002913">
    <property type="entry name" value="START_lipid-bd_dom"/>
</dbReference>
<evidence type="ECO:0000313" key="3">
    <source>
        <dbReference type="Proteomes" id="UP000288216"/>
    </source>
</evidence>
<dbReference type="InterPro" id="IPR023393">
    <property type="entry name" value="START-like_dom_sf"/>
</dbReference>
<proteinExistence type="predicted"/>
<accession>A0A401Q7X9</accession>
<dbReference type="EMBL" id="BFAA01018894">
    <property type="protein sequence ID" value="GCB81437.1"/>
    <property type="molecule type" value="Genomic_DNA"/>
</dbReference>
<dbReference type="Pfam" id="PF01852">
    <property type="entry name" value="START"/>
    <property type="match status" value="1"/>
</dbReference>
<dbReference type="InterPro" id="IPR051213">
    <property type="entry name" value="START_lipid_transfer"/>
</dbReference>
<dbReference type="STRING" id="75743.A0A401Q7X9"/>
<feature type="domain" description="START" evidence="1">
    <location>
        <begin position="1"/>
        <end position="67"/>
    </location>
</feature>
<dbReference type="PROSITE" id="PS50848">
    <property type="entry name" value="START"/>
    <property type="match status" value="1"/>
</dbReference>
<dbReference type="OrthoDB" id="1295045at2759"/>
<protein>
    <recommendedName>
        <fullName evidence="1">START domain-containing protein</fullName>
    </recommendedName>
</protein>
<keyword evidence="3" id="KW-1185">Reference proteome</keyword>
<dbReference type="GO" id="GO:0031210">
    <property type="term" value="F:phosphatidylcholine binding"/>
    <property type="evidence" value="ECO:0007669"/>
    <property type="project" value="TreeGrafter"/>
</dbReference>
<dbReference type="SUPFAM" id="SSF55961">
    <property type="entry name" value="Bet v1-like"/>
    <property type="match status" value="1"/>
</dbReference>
<gene>
    <name evidence="2" type="ORF">scyTo_0021395</name>
</gene>
<organism evidence="2 3">
    <name type="scientific">Scyliorhinus torazame</name>
    <name type="common">Cloudy catshark</name>
    <name type="synonym">Catulus torazame</name>
    <dbReference type="NCBI Taxonomy" id="75743"/>
    <lineage>
        <taxon>Eukaryota</taxon>
        <taxon>Metazoa</taxon>
        <taxon>Chordata</taxon>
        <taxon>Craniata</taxon>
        <taxon>Vertebrata</taxon>
        <taxon>Chondrichthyes</taxon>
        <taxon>Elasmobranchii</taxon>
        <taxon>Galeomorphii</taxon>
        <taxon>Galeoidea</taxon>
        <taxon>Carcharhiniformes</taxon>
        <taxon>Scyliorhinidae</taxon>
        <taxon>Scyliorhinus</taxon>
    </lineage>
</organism>
<evidence type="ECO:0000259" key="1">
    <source>
        <dbReference type="PROSITE" id="PS50848"/>
    </source>
</evidence>
<dbReference type="Proteomes" id="UP000288216">
    <property type="component" value="Unassembled WGS sequence"/>
</dbReference>
<dbReference type="PANTHER" id="PTHR19308">
    <property type="entry name" value="PHOSPHATIDYLCHOLINE TRANSFER PROTEIN"/>
    <property type="match status" value="1"/>
</dbReference>
<reference evidence="2 3" key="1">
    <citation type="journal article" date="2018" name="Nat. Ecol. Evol.">
        <title>Shark genomes provide insights into elasmobranch evolution and the origin of vertebrates.</title>
        <authorList>
            <person name="Hara Y"/>
            <person name="Yamaguchi K"/>
            <person name="Onimaru K"/>
            <person name="Kadota M"/>
            <person name="Koyanagi M"/>
            <person name="Keeley SD"/>
            <person name="Tatsumi K"/>
            <person name="Tanaka K"/>
            <person name="Motone F"/>
            <person name="Kageyama Y"/>
            <person name="Nozu R"/>
            <person name="Adachi N"/>
            <person name="Nishimura O"/>
            <person name="Nakagawa R"/>
            <person name="Tanegashima C"/>
            <person name="Kiyatake I"/>
            <person name="Matsumoto R"/>
            <person name="Murakumo K"/>
            <person name="Nishida K"/>
            <person name="Terakita A"/>
            <person name="Kuratani S"/>
            <person name="Sato K"/>
            <person name="Hyodo S Kuraku.S."/>
        </authorList>
    </citation>
    <scope>NUCLEOTIDE SEQUENCE [LARGE SCALE GENOMIC DNA]</scope>
</reference>
<evidence type="ECO:0000313" key="2">
    <source>
        <dbReference type="EMBL" id="GCB81437.1"/>
    </source>
</evidence>
<dbReference type="PANTHER" id="PTHR19308:SF39">
    <property type="entry name" value="PHOSPHATIDYLCHOLINE TRANSFER PROTEIN"/>
    <property type="match status" value="1"/>
</dbReference>